<keyword evidence="1" id="KW-0472">Membrane</keyword>
<feature type="transmembrane region" description="Helical" evidence="1">
    <location>
        <begin position="572"/>
        <end position="589"/>
    </location>
</feature>
<accession>A0A9P1C3I0</accession>
<dbReference type="EMBL" id="CAMXCT030000921">
    <property type="protein sequence ID" value="CAL4772124.1"/>
    <property type="molecule type" value="Genomic_DNA"/>
</dbReference>
<gene>
    <name evidence="2" type="ORF">C1SCF055_LOCUS12323</name>
</gene>
<evidence type="ECO:0000313" key="3">
    <source>
        <dbReference type="EMBL" id="CAL1138187.1"/>
    </source>
</evidence>
<reference evidence="2" key="1">
    <citation type="submission" date="2022-10" db="EMBL/GenBank/DDBJ databases">
        <authorList>
            <person name="Chen Y."/>
            <person name="Dougan E. K."/>
            <person name="Chan C."/>
            <person name="Rhodes N."/>
            <person name="Thang M."/>
        </authorList>
    </citation>
    <scope>NUCLEOTIDE SEQUENCE</scope>
</reference>
<name>A0A9P1C3I0_9DINO</name>
<sequence>MEVLSRSIGSMRRKAEATGRPHSLALAGLILAVLTLGRSLYSPCVRRLFRNVALPGIPDPVAPTYASCSDADLTAHVSLVVTVKDTCGQFEELMGHLATMFPKDMNVYYAYPNIRGCRNIETGAIGARLFSNYTEVAVGNADAPIAGFLKIQPLLKTKYAVLMHNDAYPMERDFACELFRALEANPHFPIAAPQIYEAAGDRIIVPHGHHQNLHVRPSPTSSNGYRIDYDLSLNLLTQRKPEDFKEGPQVDFLEDHAFFARSDRYHELLDPAGSFTLEYMDMILNMRSRNTSAWYVPTARCIFDVDTAKVRWEDVPYLVYKRGEQIGHQVRNYLTNKWGVEFVNTGIWNYVRYVMLADVVIRDGLPKDWKDQAAVFYSWFESVGFNRYNGEYLPQFIEDPQPGVVNVSRTMKWTLPTDVPAHRVPPKSAMEILPKQPRKKVGAIDISFKEPHLPIGVRKSSCNAQQPDSYRECGMAVQDGDECTCFTYVVPFNLKTTLYLDKLMAWMKLPARAFMYGQMKYWTVPIDQSKVDFYCDPEQEDCQFEVSFSENAKILQWSWFGEWDKTKFTPEGIAIGLVLATLIFAPIAVSKERRSSKNVEGKIIREKDHQKTM</sequence>
<dbReference type="EMBL" id="CAMXCT010000921">
    <property type="protein sequence ID" value="CAI3984812.1"/>
    <property type="molecule type" value="Genomic_DNA"/>
</dbReference>
<organism evidence="2">
    <name type="scientific">Cladocopium goreaui</name>
    <dbReference type="NCBI Taxonomy" id="2562237"/>
    <lineage>
        <taxon>Eukaryota</taxon>
        <taxon>Sar</taxon>
        <taxon>Alveolata</taxon>
        <taxon>Dinophyceae</taxon>
        <taxon>Suessiales</taxon>
        <taxon>Symbiodiniaceae</taxon>
        <taxon>Cladocopium</taxon>
    </lineage>
</organism>
<dbReference type="OrthoDB" id="200494at2759"/>
<proteinExistence type="predicted"/>
<comment type="caution">
    <text evidence="2">The sequence shown here is derived from an EMBL/GenBank/DDBJ whole genome shotgun (WGS) entry which is preliminary data.</text>
</comment>
<keyword evidence="1" id="KW-1133">Transmembrane helix</keyword>
<keyword evidence="4" id="KW-1185">Reference proteome</keyword>
<dbReference type="EMBL" id="CAMXCT020000921">
    <property type="protein sequence ID" value="CAL1138187.1"/>
    <property type="molecule type" value="Genomic_DNA"/>
</dbReference>
<dbReference type="Proteomes" id="UP001152797">
    <property type="component" value="Unassembled WGS sequence"/>
</dbReference>
<keyword evidence="1" id="KW-0812">Transmembrane</keyword>
<evidence type="ECO:0000256" key="1">
    <source>
        <dbReference type="SAM" id="Phobius"/>
    </source>
</evidence>
<dbReference type="AlphaFoldDB" id="A0A9P1C3I0"/>
<evidence type="ECO:0000313" key="4">
    <source>
        <dbReference type="Proteomes" id="UP001152797"/>
    </source>
</evidence>
<protein>
    <submittedName>
        <fullName evidence="2">Uncharacterized protein</fullName>
    </submittedName>
</protein>
<reference evidence="3" key="2">
    <citation type="submission" date="2024-04" db="EMBL/GenBank/DDBJ databases">
        <authorList>
            <person name="Chen Y."/>
            <person name="Shah S."/>
            <person name="Dougan E. K."/>
            <person name="Thang M."/>
            <person name="Chan C."/>
        </authorList>
    </citation>
    <scope>NUCLEOTIDE SEQUENCE [LARGE SCALE GENOMIC DNA]</scope>
</reference>
<evidence type="ECO:0000313" key="2">
    <source>
        <dbReference type="EMBL" id="CAI3984812.1"/>
    </source>
</evidence>